<evidence type="ECO:0000313" key="14">
    <source>
        <dbReference type="EMBL" id="MCW2307837.1"/>
    </source>
</evidence>
<gene>
    <name evidence="14" type="ORF">M2319_002174</name>
</gene>
<evidence type="ECO:0000313" key="15">
    <source>
        <dbReference type="Proteomes" id="UP001209755"/>
    </source>
</evidence>
<dbReference type="PANTHER" id="PTHR30333">
    <property type="entry name" value="CYTOCHROME C-TYPE PROTEIN"/>
    <property type="match status" value="1"/>
</dbReference>
<comment type="caution">
    <text evidence="14">The sequence shown here is derived from an EMBL/GenBank/DDBJ whole genome shotgun (WGS) entry which is preliminary data.</text>
</comment>
<dbReference type="RefSeq" id="WP_264601469.1">
    <property type="nucleotide sequence ID" value="NZ_JAOQNS010000005.1"/>
</dbReference>
<dbReference type="Proteomes" id="UP001209755">
    <property type="component" value="Unassembled WGS sequence"/>
</dbReference>
<proteinExistence type="inferred from homology"/>
<dbReference type="SUPFAM" id="SSF48695">
    <property type="entry name" value="Multiheme cytochromes"/>
    <property type="match status" value="1"/>
</dbReference>
<evidence type="ECO:0000256" key="11">
    <source>
        <dbReference type="ARBA" id="ARBA00023136"/>
    </source>
</evidence>
<dbReference type="InterPro" id="IPR005126">
    <property type="entry name" value="NapC/NirT_cyt_c_N"/>
</dbReference>
<keyword evidence="5 12" id="KW-0349">Heme</keyword>
<dbReference type="InterPro" id="IPR024717">
    <property type="entry name" value="NapC/NirT/NrfH"/>
</dbReference>
<keyword evidence="3 12" id="KW-0813">Transport</keyword>
<evidence type="ECO:0000256" key="2">
    <source>
        <dbReference type="ARBA" id="ARBA00007395"/>
    </source>
</evidence>
<dbReference type="Gene3D" id="1.10.3820.10">
    <property type="entry name" value="Di-heme elbow motif domain"/>
    <property type="match status" value="1"/>
</dbReference>
<organism evidence="14 15">
    <name type="scientific">Rhodobium gokarnense</name>
    <dbReference type="NCBI Taxonomy" id="364296"/>
    <lineage>
        <taxon>Bacteria</taxon>
        <taxon>Pseudomonadati</taxon>
        <taxon>Pseudomonadota</taxon>
        <taxon>Alphaproteobacteria</taxon>
        <taxon>Hyphomicrobiales</taxon>
        <taxon>Rhodobiaceae</taxon>
        <taxon>Rhodobium</taxon>
    </lineage>
</organism>
<protein>
    <recommendedName>
        <fullName evidence="12">Cytochrome c-type protein</fullName>
    </recommendedName>
</protein>
<dbReference type="InterPro" id="IPR036280">
    <property type="entry name" value="Multihaem_cyt_sf"/>
</dbReference>
<dbReference type="InterPro" id="IPR038266">
    <property type="entry name" value="NapC/NirT_cytc_sf"/>
</dbReference>
<evidence type="ECO:0000256" key="9">
    <source>
        <dbReference type="ARBA" id="ARBA00022989"/>
    </source>
</evidence>
<keyword evidence="11" id="KW-0472">Membrane</keyword>
<keyword evidence="6" id="KW-0812">Transmembrane</keyword>
<evidence type="ECO:0000259" key="13">
    <source>
        <dbReference type="Pfam" id="PF03264"/>
    </source>
</evidence>
<dbReference type="PIRSF" id="PIRSF000013">
    <property type="entry name" value="4_hem_cytochrm_NapC"/>
    <property type="match status" value="1"/>
</dbReference>
<evidence type="ECO:0000256" key="6">
    <source>
        <dbReference type="ARBA" id="ARBA00022692"/>
    </source>
</evidence>
<reference evidence="15" key="1">
    <citation type="submission" date="2023-07" db="EMBL/GenBank/DDBJ databases">
        <title>Genome sequencing of Purple Non-Sulfur Bacteria from various extreme environments.</title>
        <authorList>
            <person name="Mayer M."/>
        </authorList>
    </citation>
    <scope>NUCLEOTIDE SEQUENCE [LARGE SCALE GENOMIC DNA]</scope>
    <source>
        <strain evidence="15">DSM 17935</strain>
    </source>
</reference>
<evidence type="ECO:0000256" key="3">
    <source>
        <dbReference type="ARBA" id="ARBA00022448"/>
    </source>
</evidence>
<keyword evidence="4" id="KW-1003">Cell membrane</keyword>
<comment type="similarity">
    <text evidence="2">Belongs to the NapC/NirT/NrfH family.</text>
</comment>
<evidence type="ECO:0000256" key="8">
    <source>
        <dbReference type="ARBA" id="ARBA00022982"/>
    </source>
</evidence>
<evidence type="ECO:0000256" key="7">
    <source>
        <dbReference type="ARBA" id="ARBA00022723"/>
    </source>
</evidence>
<keyword evidence="10 12" id="KW-0408">Iron</keyword>
<sequence length="177" mass="19107">MKRGAVIAVVALLVGGVGGLAVAGVGATVIHETSTNAFCTVCHEMTWPEETYRESVHFTNASGVQAQCKDCHLKGDPWPAYVWQKATFGARDVWYHLWGTIGEEKDYQARRQEMAETVWNWLQETDSATCQGCHTPESMVAAAAKQSEIASDTHEGARASGMTCIACHQGVGHGITP</sequence>
<keyword evidence="9" id="KW-1133">Transmembrane helix</keyword>
<evidence type="ECO:0000256" key="10">
    <source>
        <dbReference type="ARBA" id="ARBA00023004"/>
    </source>
</evidence>
<dbReference type="InterPro" id="IPR051174">
    <property type="entry name" value="Cytochrome_c-type_ET"/>
</dbReference>
<evidence type="ECO:0000256" key="5">
    <source>
        <dbReference type="ARBA" id="ARBA00022617"/>
    </source>
</evidence>
<name>A0ABT3HBT2_9HYPH</name>
<dbReference type="EMBL" id="JAOQNS010000005">
    <property type="protein sequence ID" value="MCW2307837.1"/>
    <property type="molecule type" value="Genomic_DNA"/>
</dbReference>
<keyword evidence="8 12" id="KW-0249">Electron transport</keyword>
<feature type="domain" description="NapC/NirT cytochrome c N-terminal" evidence="13">
    <location>
        <begin position="6"/>
        <end position="174"/>
    </location>
</feature>
<evidence type="ECO:0000256" key="1">
    <source>
        <dbReference type="ARBA" id="ARBA00004162"/>
    </source>
</evidence>
<keyword evidence="7 12" id="KW-0479">Metal-binding</keyword>
<comment type="subcellular location">
    <subcellularLocation>
        <location evidence="1">Cell membrane</location>
        <topology evidence="1">Single-pass membrane protein</topology>
    </subcellularLocation>
</comment>
<dbReference type="PANTHER" id="PTHR30333:SF3">
    <property type="entry name" value="CYTOCHROME C-TYPE PROTEIN TORY"/>
    <property type="match status" value="1"/>
</dbReference>
<evidence type="ECO:0000256" key="12">
    <source>
        <dbReference type="PIRNR" id="PIRNR000013"/>
    </source>
</evidence>
<keyword evidence="15" id="KW-1185">Reference proteome</keyword>
<dbReference type="Pfam" id="PF03264">
    <property type="entry name" value="Cytochrom_NNT"/>
    <property type="match status" value="1"/>
</dbReference>
<comment type="PTM">
    <text evidence="12">Binds 4 heme groups per subunit.</text>
</comment>
<evidence type="ECO:0000256" key="4">
    <source>
        <dbReference type="ARBA" id="ARBA00022475"/>
    </source>
</evidence>
<accession>A0ABT3HBT2</accession>